<keyword evidence="3" id="KW-1185">Reference proteome</keyword>
<feature type="compositionally biased region" description="Polar residues" evidence="1">
    <location>
        <begin position="64"/>
        <end position="74"/>
    </location>
</feature>
<reference evidence="2" key="1">
    <citation type="journal article" date="2019" name="Environ. Microbiol.">
        <title>Fungal ecological strategies reflected in gene transcription - a case study of two litter decomposers.</title>
        <authorList>
            <person name="Barbi F."/>
            <person name="Kohler A."/>
            <person name="Barry K."/>
            <person name="Baskaran P."/>
            <person name="Daum C."/>
            <person name="Fauchery L."/>
            <person name="Ihrmark K."/>
            <person name="Kuo A."/>
            <person name="LaButti K."/>
            <person name="Lipzen A."/>
            <person name="Morin E."/>
            <person name="Grigoriev I.V."/>
            <person name="Henrissat B."/>
            <person name="Lindahl B."/>
            <person name="Martin F."/>
        </authorList>
    </citation>
    <scope>NUCLEOTIDE SEQUENCE</scope>
    <source>
        <strain evidence="2">JB14</strain>
    </source>
</reference>
<gene>
    <name evidence="2" type="ORF">BT96DRAFT_546062</name>
</gene>
<feature type="region of interest" description="Disordered" evidence="1">
    <location>
        <begin position="111"/>
        <end position="176"/>
    </location>
</feature>
<dbReference type="Proteomes" id="UP000799118">
    <property type="component" value="Unassembled WGS sequence"/>
</dbReference>
<feature type="compositionally biased region" description="Basic and acidic residues" evidence="1">
    <location>
        <begin position="111"/>
        <end position="129"/>
    </location>
</feature>
<dbReference type="EMBL" id="ML769897">
    <property type="protein sequence ID" value="KAE9386255.1"/>
    <property type="molecule type" value="Genomic_DNA"/>
</dbReference>
<evidence type="ECO:0000256" key="1">
    <source>
        <dbReference type="SAM" id="MobiDB-lite"/>
    </source>
</evidence>
<sequence length="336" mass="36877">MSSIEVARFDAQLFVISRRGSCSPETRSTLIDQDPLDTDPCLLLKNETSRANLMDAQRYDSSKRTSQGSSTKANGSPKPEAVSTTALDPEAVIERLLLEAELLKLLDAQRYDPRSRTSSPEPEKSRLSDRNTIGSDSDTFDGSDTGSSSYGSAYGSSPGCSDSPSTPVETAESIVTDTDDASSIHFSEPMGHDQETRFAASWKTGVTVTTRTVIQPIPHKSAITSKRSTPFFTPPTSRPSSPKSPRTILRALNCVTDDHDAAFDSDIARAMEERQKAAQPPSSEPLTIFVTQQVDGPLAAEEREREQLWREAMCSLHFGGDWEQMNKRFPPGKPRW</sequence>
<dbReference type="OrthoDB" id="2959305at2759"/>
<name>A0A6A4GLX1_9AGAR</name>
<dbReference type="AlphaFoldDB" id="A0A6A4GLX1"/>
<feature type="region of interest" description="Disordered" evidence="1">
    <location>
        <begin position="225"/>
        <end position="245"/>
    </location>
</feature>
<proteinExistence type="predicted"/>
<feature type="compositionally biased region" description="Polar residues" evidence="1">
    <location>
        <begin position="162"/>
        <end position="176"/>
    </location>
</feature>
<evidence type="ECO:0000313" key="3">
    <source>
        <dbReference type="Proteomes" id="UP000799118"/>
    </source>
</evidence>
<feature type="region of interest" description="Disordered" evidence="1">
    <location>
        <begin position="55"/>
        <end position="86"/>
    </location>
</feature>
<evidence type="ECO:0000313" key="2">
    <source>
        <dbReference type="EMBL" id="KAE9386255.1"/>
    </source>
</evidence>
<protein>
    <submittedName>
        <fullName evidence="2">Uncharacterized protein</fullName>
    </submittedName>
</protein>
<organism evidence="2 3">
    <name type="scientific">Gymnopus androsaceus JB14</name>
    <dbReference type="NCBI Taxonomy" id="1447944"/>
    <lineage>
        <taxon>Eukaryota</taxon>
        <taxon>Fungi</taxon>
        <taxon>Dikarya</taxon>
        <taxon>Basidiomycota</taxon>
        <taxon>Agaricomycotina</taxon>
        <taxon>Agaricomycetes</taxon>
        <taxon>Agaricomycetidae</taxon>
        <taxon>Agaricales</taxon>
        <taxon>Marasmiineae</taxon>
        <taxon>Omphalotaceae</taxon>
        <taxon>Gymnopus</taxon>
    </lineage>
</organism>
<feature type="compositionally biased region" description="Low complexity" evidence="1">
    <location>
        <begin position="134"/>
        <end position="161"/>
    </location>
</feature>
<accession>A0A6A4GLX1</accession>